<dbReference type="FunFam" id="3.40.50.1970:FF:000003">
    <property type="entry name" value="Alcohol dehydrogenase, iron-containing"/>
    <property type="match status" value="1"/>
</dbReference>
<sequence length="172" mass="18262">MECKKAFISTGKFSTKNGTVEKVTKILEDVGVDYVVYNEAKPNLTVKNVEDGLKILKKENCDIVISIGGGSPQDCGKAIAVLATNGGKINDYEGINKTSKKSLPIVAIATTAGTSAEVTINYVITDEERHVKMIMVDNNALATMTVNDPELMISMPPALTAATGMDALTHAV</sequence>
<comment type="similarity">
    <text evidence="1">Belongs to the iron-containing alcohol dehydrogenase family.</text>
</comment>
<comment type="caution">
    <text evidence="4">The sequence shown here is derived from an EMBL/GenBank/DDBJ whole genome shotgun (WGS) entry which is preliminary data.</text>
</comment>
<feature type="domain" description="Alcohol dehydrogenase iron-type/glycerol dehydrogenase GldA" evidence="3">
    <location>
        <begin position="4"/>
        <end position="149"/>
    </location>
</feature>
<reference evidence="4 5" key="1">
    <citation type="journal article" date="2015" name="Biotechnol. Bioeng.">
        <title>Genome sequence and phenotypic characterization of Caulobacter segnis.</title>
        <authorList>
            <person name="Patel S."/>
            <person name="Fletcher B."/>
            <person name="Scott D.C."/>
            <person name="Ely B."/>
        </authorList>
    </citation>
    <scope>NUCLEOTIDE SEQUENCE [LARGE SCALE GENOMIC DNA]</scope>
    <source>
        <strain evidence="4 5">ERI-2</strain>
    </source>
</reference>
<evidence type="ECO:0000256" key="1">
    <source>
        <dbReference type="ARBA" id="ARBA00007358"/>
    </source>
</evidence>
<dbReference type="GO" id="GO:0046872">
    <property type="term" value="F:metal ion binding"/>
    <property type="evidence" value="ECO:0007669"/>
    <property type="project" value="InterPro"/>
</dbReference>
<dbReference type="PANTHER" id="PTHR11496:SF102">
    <property type="entry name" value="ALCOHOL DEHYDROGENASE 4"/>
    <property type="match status" value="1"/>
</dbReference>
<dbReference type="GO" id="GO:0004022">
    <property type="term" value="F:alcohol dehydrogenase (NAD+) activity"/>
    <property type="evidence" value="ECO:0007669"/>
    <property type="project" value="UniProtKB-EC"/>
</dbReference>
<gene>
    <name evidence="4" type="primary">adhB_2</name>
    <name evidence="4" type="ORF">WY13_02496</name>
</gene>
<dbReference type="Pfam" id="PF00465">
    <property type="entry name" value="Fe-ADH"/>
    <property type="match status" value="1"/>
</dbReference>
<dbReference type="EC" id="1.1.1.1" evidence="4"/>
<dbReference type="AlphaFoldDB" id="A0A168N4I7"/>
<dbReference type="InterPro" id="IPR039697">
    <property type="entry name" value="Alcohol_dehydrogenase_Fe"/>
</dbReference>
<evidence type="ECO:0000313" key="5">
    <source>
        <dbReference type="Proteomes" id="UP000077407"/>
    </source>
</evidence>
<keyword evidence="2 4" id="KW-0560">Oxidoreductase</keyword>
<evidence type="ECO:0000256" key="2">
    <source>
        <dbReference type="ARBA" id="ARBA00023002"/>
    </source>
</evidence>
<dbReference type="InterPro" id="IPR001670">
    <property type="entry name" value="ADH_Fe/GldA"/>
</dbReference>
<dbReference type="PATRIC" id="fig|1538.10.peg.2869"/>
<dbReference type="RefSeq" id="WP_431602463.1">
    <property type="nucleotide sequence ID" value="NZ_LITT01000028.1"/>
</dbReference>
<evidence type="ECO:0000313" key="4">
    <source>
        <dbReference type="EMBL" id="OAA85757.1"/>
    </source>
</evidence>
<name>A0A168N4I7_9CLOT</name>
<organism evidence="4 5">
    <name type="scientific">Clostridium ljungdahlii</name>
    <dbReference type="NCBI Taxonomy" id="1538"/>
    <lineage>
        <taxon>Bacteria</taxon>
        <taxon>Bacillati</taxon>
        <taxon>Bacillota</taxon>
        <taxon>Clostridia</taxon>
        <taxon>Eubacteriales</taxon>
        <taxon>Clostridiaceae</taxon>
        <taxon>Clostridium</taxon>
    </lineage>
</organism>
<proteinExistence type="inferred from homology"/>
<dbReference type="PANTHER" id="PTHR11496">
    <property type="entry name" value="ALCOHOL DEHYDROGENASE"/>
    <property type="match status" value="1"/>
</dbReference>
<accession>A0A168N4I7</accession>
<evidence type="ECO:0000259" key="3">
    <source>
        <dbReference type="Pfam" id="PF00465"/>
    </source>
</evidence>
<dbReference type="EMBL" id="LITT01000028">
    <property type="protein sequence ID" value="OAA85757.1"/>
    <property type="molecule type" value="Genomic_DNA"/>
</dbReference>
<dbReference type="Proteomes" id="UP000077407">
    <property type="component" value="Unassembled WGS sequence"/>
</dbReference>
<protein>
    <submittedName>
        <fullName evidence="4">Alcohol dehydrogenase 2</fullName>
        <ecNumber evidence="4">1.1.1.1</ecNumber>
    </submittedName>
</protein>
<dbReference type="Gene3D" id="3.40.50.1970">
    <property type="match status" value="1"/>
</dbReference>
<dbReference type="SUPFAM" id="SSF56796">
    <property type="entry name" value="Dehydroquinate synthase-like"/>
    <property type="match status" value="1"/>
</dbReference>